<feature type="transmembrane region" description="Helical" evidence="1">
    <location>
        <begin position="445"/>
        <end position="465"/>
    </location>
</feature>
<dbReference type="Proteomes" id="UP000271227">
    <property type="component" value="Unassembled WGS sequence"/>
</dbReference>
<dbReference type="GO" id="GO:0042910">
    <property type="term" value="F:xenobiotic transmembrane transporter activity"/>
    <property type="evidence" value="ECO:0007669"/>
    <property type="project" value="TreeGrafter"/>
</dbReference>
<dbReference type="Gene3D" id="3.30.70.1430">
    <property type="entry name" value="Multidrug efflux transporter AcrB pore domain"/>
    <property type="match status" value="2"/>
</dbReference>
<dbReference type="PANTHER" id="PTHR32063">
    <property type="match status" value="1"/>
</dbReference>
<dbReference type="EMBL" id="REFR01000009">
    <property type="protein sequence ID" value="RMB12138.1"/>
    <property type="molecule type" value="Genomic_DNA"/>
</dbReference>
<dbReference type="InterPro" id="IPR027463">
    <property type="entry name" value="AcrB_DN_DC_subdom"/>
</dbReference>
<comment type="caution">
    <text evidence="2">The sequence shown here is derived from an EMBL/GenBank/DDBJ whole genome shotgun (WGS) entry which is preliminary data.</text>
</comment>
<dbReference type="InterPro" id="IPR001036">
    <property type="entry name" value="Acrflvin-R"/>
</dbReference>
<feature type="transmembrane region" description="Helical" evidence="1">
    <location>
        <begin position="374"/>
        <end position="394"/>
    </location>
</feature>
<feature type="transmembrane region" description="Helical" evidence="1">
    <location>
        <begin position="915"/>
        <end position="936"/>
    </location>
</feature>
<keyword evidence="3" id="KW-1185">Reference proteome</keyword>
<protein>
    <submittedName>
        <fullName evidence="2">Multidrug efflux pump</fullName>
    </submittedName>
</protein>
<dbReference type="PANTHER" id="PTHR32063:SF14">
    <property type="entry name" value="BLL4319 PROTEIN"/>
    <property type="match status" value="1"/>
</dbReference>
<dbReference type="SUPFAM" id="SSF82866">
    <property type="entry name" value="Multidrug efflux transporter AcrB transmembrane domain"/>
    <property type="match status" value="2"/>
</dbReference>
<dbReference type="PRINTS" id="PR00702">
    <property type="entry name" value="ACRIFLAVINRP"/>
</dbReference>
<reference evidence="2 3" key="1">
    <citation type="submission" date="2018-10" db="EMBL/GenBank/DDBJ databases">
        <title>Genomic Encyclopedia of Archaeal and Bacterial Type Strains, Phase II (KMG-II): from individual species to whole genera.</title>
        <authorList>
            <person name="Goeker M."/>
        </authorList>
    </citation>
    <scope>NUCLEOTIDE SEQUENCE [LARGE SCALE GENOMIC DNA]</scope>
    <source>
        <strain evidence="2 3">DSM 25217</strain>
    </source>
</reference>
<dbReference type="InParanoid" id="A0A3M0CRM8"/>
<dbReference type="Gene3D" id="1.20.1640.10">
    <property type="entry name" value="Multidrug efflux transporter AcrB transmembrane domain"/>
    <property type="match status" value="2"/>
</dbReference>
<dbReference type="GO" id="GO:0005886">
    <property type="term" value="C:plasma membrane"/>
    <property type="evidence" value="ECO:0007669"/>
    <property type="project" value="TreeGrafter"/>
</dbReference>
<gene>
    <name evidence="2" type="ORF">BXY39_0629</name>
</gene>
<dbReference type="Gene3D" id="3.30.70.1440">
    <property type="entry name" value="Multidrug efflux transporter AcrB pore domain"/>
    <property type="match status" value="1"/>
</dbReference>
<evidence type="ECO:0000313" key="2">
    <source>
        <dbReference type="EMBL" id="RMB12138.1"/>
    </source>
</evidence>
<evidence type="ECO:0000256" key="1">
    <source>
        <dbReference type="SAM" id="Phobius"/>
    </source>
</evidence>
<feature type="transmembrane region" description="Helical" evidence="1">
    <location>
        <begin position="400"/>
        <end position="425"/>
    </location>
</feature>
<organism evidence="2 3">
    <name type="scientific">Eilatimonas milleporae</name>
    <dbReference type="NCBI Taxonomy" id="911205"/>
    <lineage>
        <taxon>Bacteria</taxon>
        <taxon>Pseudomonadati</taxon>
        <taxon>Pseudomonadota</taxon>
        <taxon>Alphaproteobacteria</taxon>
        <taxon>Kordiimonadales</taxon>
        <taxon>Kordiimonadaceae</taxon>
        <taxon>Eilatimonas</taxon>
    </lineage>
</organism>
<feature type="transmembrane region" description="Helical" evidence="1">
    <location>
        <begin position="885"/>
        <end position="909"/>
    </location>
</feature>
<feature type="transmembrane region" description="Helical" evidence="1">
    <location>
        <begin position="348"/>
        <end position="367"/>
    </location>
</feature>
<feature type="transmembrane region" description="Helical" evidence="1">
    <location>
        <begin position="957"/>
        <end position="976"/>
    </location>
</feature>
<feature type="transmembrane region" description="Helical" evidence="1">
    <location>
        <begin position="21"/>
        <end position="44"/>
    </location>
</feature>
<evidence type="ECO:0000313" key="3">
    <source>
        <dbReference type="Proteomes" id="UP000271227"/>
    </source>
</evidence>
<dbReference type="Gene3D" id="3.30.2090.10">
    <property type="entry name" value="Multidrug efflux transporter AcrB TolC docking domain, DN and DC subdomains"/>
    <property type="match status" value="2"/>
</dbReference>
<feature type="transmembrane region" description="Helical" evidence="1">
    <location>
        <begin position="855"/>
        <end position="873"/>
    </location>
</feature>
<dbReference type="RefSeq" id="WP_121937341.1">
    <property type="nucleotide sequence ID" value="NZ_REFR01000009.1"/>
</dbReference>
<proteinExistence type="predicted"/>
<feature type="transmembrane region" description="Helical" evidence="1">
    <location>
        <begin position="477"/>
        <end position="495"/>
    </location>
</feature>
<name>A0A3M0CRM8_9PROT</name>
<dbReference type="SUPFAM" id="SSF82714">
    <property type="entry name" value="Multidrug efflux transporter AcrB TolC docking domain, DN and DC subdomains"/>
    <property type="match status" value="2"/>
</dbReference>
<feature type="transmembrane region" description="Helical" evidence="1">
    <location>
        <begin position="988"/>
        <end position="1014"/>
    </location>
</feature>
<dbReference type="SUPFAM" id="SSF82693">
    <property type="entry name" value="Multidrug efflux transporter AcrB pore domain, PN1, PN2, PC1 and PC2 subdomains"/>
    <property type="match status" value="4"/>
</dbReference>
<dbReference type="OrthoDB" id="9806532at2"/>
<keyword evidence="1" id="KW-0472">Membrane</keyword>
<dbReference type="AlphaFoldDB" id="A0A3M0CRM8"/>
<keyword evidence="1" id="KW-1133">Transmembrane helix</keyword>
<dbReference type="Pfam" id="PF00873">
    <property type="entry name" value="ACR_tran"/>
    <property type="match status" value="1"/>
</dbReference>
<keyword evidence="1" id="KW-0812">Transmembrane</keyword>
<dbReference type="Gene3D" id="3.30.70.1320">
    <property type="entry name" value="Multidrug efflux transporter AcrB pore domain like"/>
    <property type="match status" value="1"/>
</dbReference>
<feature type="transmembrane region" description="Helical" evidence="1">
    <location>
        <begin position="535"/>
        <end position="558"/>
    </location>
</feature>
<accession>A0A3M0CRM8</accession>
<sequence>MSAGIEKSSPVGGRRSPADVFVTRPALAAVLSLFIVLLGLRAVFDLPVQQYPRIDASSLVITTVFVGAPAEDVQGFVTEPIERAVAQIPDIDYVDSITTAGLSTVRVWLTFDADADAALARVSAKLDAIASDLPDGIEPPSIDVQRADRPNATFYISVTSDQRSREAITEYLSRAVQPALAVLPGAQRIGFEGARPIAMRIWLDPVAMSAYGVGADEVTAALGNNNVLAPIGSAETADIETELRAATILSTAEEFAAMIVKREGAAVIRLDDIARVELGSEEATEDVRFNTQESVYLSVWPAVGANELDLAAALYSALDTARAAAPPDISIRMAFDGTSYTRDALREIAATLAETIVIVSLVVVIFLGSFRTALVPLVAIPISLLGALAAMSALGFSLNLLTILAIVLAVGLVVDDAIVVVENTVRYIREGMGRVEAALLSVRQLFFPIVSMTITLASVFAPIGFLTGLTGALFKEFAFTLATAVLVSGLVALTLSPVMSARLASAGEESVVAKLSGRLFDALRVMYAPLLNAALAFRGPVVLVAATFVLAAPVMYAFSLRELAPIEDQGEINIVLSAAPDSTLDYTIRYANEVVEALESVPGVDNMWSVRTPSGGFGGLNFKPWKEREASAPDLIGQVFGIVAQVPGVRAFPILPSSLPNAGSYDVELVVVSSASFEDMQPYAYKLVAAAFESGRFTFADTDLKIDRGASLIDLDRERIADLGMQVSDVARQLGLLLSSAHVSRFDYEGRSYKVIPQLEDAARLTPASLDIIQIETPDGTLIPLSSIAQIADEITPRARGRFQQLNAFRVYGGLIPGVTKETGLATLENAARDSLPSSYGLDYAGESRQIRQEGSTLVGVLGLSILFVYLLLTAQFQSFRDPLVVLLGSVPLALSGALIFTFLNVATINIFTQIGLIALVGLVAKNGILIVEFANAQQKDGLSKREAAREAAMTRLRPVLMTTLATVFGHVPLVLVEDPGAGARNAIGVVVVGGVIIGTLFTLFVVPVLYSLLASRKETAAEHHDHDGPLAPVHP</sequence>